<protein>
    <submittedName>
        <fullName evidence="2">Uncharacterized protein</fullName>
    </submittedName>
</protein>
<reference evidence="2 3" key="1">
    <citation type="submission" date="2017-06" db="EMBL/GenBank/DDBJ databases">
        <title>Comparative genomic analysis of Ambrosia Fusariam Clade fungi.</title>
        <authorList>
            <person name="Stajich J.E."/>
            <person name="Carrillo J."/>
            <person name="Kijimoto T."/>
            <person name="Eskalen A."/>
            <person name="O'Donnell K."/>
            <person name="Kasson M."/>
        </authorList>
    </citation>
    <scope>NUCLEOTIDE SEQUENCE [LARGE SCALE GENOMIC DNA]</scope>
    <source>
        <strain evidence="2 3">NRRL62584</strain>
    </source>
</reference>
<feature type="region of interest" description="Disordered" evidence="1">
    <location>
        <begin position="40"/>
        <end position="77"/>
    </location>
</feature>
<evidence type="ECO:0000313" key="2">
    <source>
        <dbReference type="EMBL" id="RSL40089.1"/>
    </source>
</evidence>
<evidence type="ECO:0000313" key="3">
    <source>
        <dbReference type="Proteomes" id="UP000288168"/>
    </source>
</evidence>
<accession>A0A428NH68</accession>
<evidence type="ECO:0000256" key="1">
    <source>
        <dbReference type="SAM" id="MobiDB-lite"/>
    </source>
</evidence>
<organism evidence="2 3">
    <name type="scientific">Fusarium duplospermum</name>
    <dbReference type="NCBI Taxonomy" id="1325734"/>
    <lineage>
        <taxon>Eukaryota</taxon>
        <taxon>Fungi</taxon>
        <taxon>Dikarya</taxon>
        <taxon>Ascomycota</taxon>
        <taxon>Pezizomycotina</taxon>
        <taxon>Sordariomycetes</taxon>
        <taxon>Hypocreomycetidae</taxon>
        <taxon>Hypocreales</taxon>
        <taxon>Nectriaceae</taxon>
        <taxon>Fusarium</taxon>
        <taxon>Fusarium solani species complex</taxon>
    </lineage>
</organism>
<dbReference type="Proteomes" id="UP000288168">
    <property type="component" value="Unassembled WGS sequence"/>
</dbReference>
<feature type="non-terminal residue" evidence="2">
    <location>
        <position position="1"/>
    </location>
</feature>
<dbReference type="EMBL" id="NKCI01000541">
    <property type="protein sequence ID" value="RSL40089.1"/>
    <property type="molecule type" value="Genomic_DNA"/>
</dbReference>
<keyword evidence="3" id="KW-1185">Reference proteome</keyword>
<comment type="caution">
    <text evidence="2">The sequence shown here is derived from an EMBL/GenBank/DDBJ whole genome shotgun (WGS) entry which is preliminary data.</text>
</comment>
<proteinExistence type="predicted"/>
<feature type="compositionally biased region" description="Polar residues" evidence="1">
    <location>
        <begin position="48"/>
        <end position="70"/>
    </location>
</feature>
<dbReference type="AlphaFoldDB" id="A0A428NH68"/>
<sequence length="77" mass="8903">RTTSSHLHVVSARNSQKQFDCLWVPRGIQRRDNPPLYDAPKTEPLNLTKHQTLQPQYGRGTTSTRPQVNTDLEHINR</sequence>
<gene>
    <name evidence="2" type="ORF">CEP54_016193</name>
</gene>
<name>A0A428NH68_9HYPO</name>